<feature type="compositionally biased region" description="Gly residues" evidence="1">
    <location>
        <begin position="350"/>
        <end position="371"/>
    </location>
</feature>
<name>A0ABD5MEZ7_9EURY</name>
<dbReference type="PANTHER" id="PTHR35902">
    <property type="entry name" value="S-LAYER DOMAIN-LIKE PROTEIN-RELATED"/>
    <property type="match status" value="1"/>
</dbReference>
<feature type="transmembrane region" description="Helical" evidence="2">
    <location>
        <begin position="374"/>
        <end position="393"/>
    </location>
</feature>
<organism evidence="3 4">
    <name type="scientific">Halobellus rubicundus</name>
    <dbReference type="NCBI Taxonomy" id="2996466"/>
    <lineage>
        <taxon>Archaea</taxon>
        <taxon>Methanobacteriati</taxon>
        <taxon>Methanobacteriota</taxon>
        <taxon>Stenosarchaea group</taxon>
        <taxon>Halobacteria</taxon>
        <taxon>Halobacteriales</taxon>
        <taxon>Haloferacaceae</taxon>
        <taxon>Halobellus</taxon>
    </lineage>
</organism>
<proteinExistence type="predicted"/>
<comment type="caution">
    <text evidence="3">The sequence shown here is derived from an EMBL/GenBank/DDBJ whole genome shotgun (WGS) entry which is preliminary data.</text>
</comment>
<feature type="region of interest" description="Disordered" evidence="1">
    <location>
        <begin position="345"/>
        <end position="371"/>
    </location>
</feature>
<keyword evidence="4" id="KW-1185">Reference proteome</keyword>
<dbReference type="EMBL" id="JBGNYA010000001">
    <property type="protein sequence ID" value="MFA1612204.1"/>
    <property type="molecule type" value="Genomic_DNA"/>
</dbReference>
<gene>
    <name evidence="3" type="ORF">OS889_14490</name>
</gene>
<dbReference type="AlphaFoldDB" id="A0ABD5MEZ7"/>
<accession>A0ABD5MEZ7</accession>
<protein>
    <recommendedName>
        <fullName evidence="5">CARDB domain-containing protein</fullName>
    </recommendedName>
</protein>
<keyword evidence="2" id="KW-0472">Membrane</keyword>
<dbReference type="RefSeq" id="WP_372390951.1">
    <property type="nucleotide sequence ID" value="NZ_JBGNYA010000001.1"/>
</dbReference>
<dbReference type="Proteomes" id="UP001570511">
    <property type="component" value="Unassembled WGS sequence"/>
</dbReference>
<evidence type="ECO:0008006" key="5">
    <source>
        <dbReference type="Google" id="ProtNLM"/>
    </source>
</evidence>
<dbReference type="Gene3D" id="2.60.40.10">
    <property type="entry name" value="Immunoglobulins"/>
    <property type="match status" value="1"/>
</dbReference>
<evidence type="ECO:0000256" key="1">
    <source>
        <dbReference type="SAM" id="MobiDB-lite"/>
    </source>
</evidence>
<keyword evidence="2" id="KW-0812">Transmembrane</keyword>
<keyword evidence="2" id="KW-1133">Transmembrane helix</keyword>
<reference evidence="3 4" key="1">
    <citation type="submission" date="2024-08" db="EMBL/GenBank/DDBJ databases">
        <title>Halobellus sp. MBLA0158 whole genome sequence.</title>
        <authorList>
            <person name="Hwang C.Y."/>
            <person name="Cho E.-S."/>
            <person name="Seo M.-J."/>
        </authorList>
    </citation>
    <scope>NUCLEOTIDE SEQUENCE [LARGE SCALE GENOMIC DNA]</scope>
    <source>
        <strain evidence="3 4">MBLA0158</strain>
    </source>
</reference>
<evidence type="ECO:0000313" key="3">
    <source>
        <dbReference type="EMBL" id="MFA1612204.1"/>
    </source>
</evidence>
<dbReference type="PANTHER" id="PTHR35902:SF6">
    <property type="entry name" value="CONSERVED WITHIN P. AEROPHILUM"/>
    <property type="match status" value="1"/>
</dbReference>
<dbReference type="InterPro" id="IPR013783">
    <property type="entry name" value="Ig-like_fold"/>
</dbReference>
<sequence>MNWSSILRAVVVSSLLISGAGVAVTPAAAAPAVQMSSVTVTPDDPVTGERVSIETTISNLENSDATVRITDIYVRGRGSINEYARVEDLGSVAPGGSVTVPVSTTFETPGQKRLTVNVAVRYGGGSYERYTYPVYIDVEAPAVKADLAATNQANGTGTRVTLTNYGNTNLTDVELVASADGEEIERNFVFDLGPEASRSTVFDTDDVAAERMTVTARYAAAGESHTTTLDVDLDEAAPVLGEIRLTGVEATQTGGGLRIEGDAANLGTTDAESVLVRIPDTETVSPTAPAGEYFVGAVEGSEFATFELTASTPPNASVSSVPVEITYIVDNERVTTTQRLQIDPAPAMGFGAGQAPGGGGPGGGPSGGSGGPPLTLIGGAVAVLVVVGGIALYRWRQ</sequence>
<evidence type="ECO:0000256" key="2">
    <source>
        <dbReference type="SAM" id="Phobius"/>
    </source>
</evidence>
<evidence type="ECO:0000313" key="4">
    <source>
        <dbReference type="Proteomes" id="UP001570511"/>
    </source>
</evidence>